<dbReference type="OrthoDB" id="4378831at2"/>
<feature type="region of interest" description="Disordered" evidence="1">
    <location>
        <begin position="326"/>
        <end position="346"/>
    </location>
</feature>
<dbReference type="EMBL" id="CP014209">
    <property type="protein sequence ID" value="ANC30967.1"/>
    <property type="molecule type" value="Genomic_DNA"/>
</dbReference>
<dbReference type="PANTHER" id="PTHR33840:SF1">
    <property type="entry name" value="TLE1 PHOSPHOLIPASE DOMAIN-CONTAINING PROTEIN"/>
    <property type="match status" value="1"/>
</dbReference>
<evidence type="ECO:0000313" key="4">
    <source>
        <dbReference type="Proteomes" id="UP000076794"/>
    </source>
</evidence>
<gene>
    <name evidence="3" type="ORF">I598_1409</name>
</gene>
<dbReference type="InterPro" id="IPR018712">
    <property type="entry name" value="Tle1-like_cat"/>
</dbReference>
<dbReference type="Proteomes" id="UP000076794">
    <property type="component" value="Chromosome"/>
</dbReference>
<evidence type="ECO:0000259" key="2">
    <source>
        <dbReference type="Pfam" id="PF09994"/>
    </source>
</evidence>
<dbReference type="PANTHER" id="PTHR33840">
    <property type="match status" value="1"/>
</dbReference>
<reference evidence="3 4" key="1">
    <citation type="submission" date="2016-01" db="EMBL/GenBank/DDBJ databases">
        <title>Complete genome sequence of a soil Actinobacterium, Isoptericola dokdonensis DS-3.</title>
        <authorList>
            <person name="Kwon S.-K."/>
            <person name="Kim J.F."/>
        </authorList>
    </citation>
    <scope>NUCLEOTIDE SEQUENCE [LARGE SCALE GENOMIC DNA]</scope>
    <source>
        <strain evidence="3 4">DS-3</strain>
    </source>
</reference>
<organism evidence="3 4">
    <name type="scientific">Isoptericola dokdonensis DS-3</name>
    <dbReference type="NCBI Taxonomy" id="1300344"/>
    <lineage>
        <taxon>Bacteria</taxon>
        <taxon>Bacillati</taxon>
        <taxon>Actinomycetota</taxon>
        <taxon>Actinomycetes</taxon>
        <taxon>Micrococcales</taxon>
        <taxon>Promicromonosporaceae</taxon>
        <taxon>Isoptericola</taxon>
    </lineage>
</organism>
<feature type="domain" description="T6SS Phospholipase effector Tle1-like catalytic" evidence="2">
    <location>
        <begin position="2"/>
        <end position="257"/>
    </location>
</feature>
<sequence>MKRIVLCCDGTWNHAVNPRVTNVEKLQRCVVQGLVPGADDDVVQIVGYVGGVGARGYKVDQVLGGAFGYGLTRNVVDGYRFLATTWSPGDEIYVVGFSRGAFTARSVVGMIAQVGLLTPEAVDAGMLGEALSTYRLSLDEPGARRTKDTFRAAHSSSPRVRFLGVYDTVGALGVPGLTRGRSGFHDVVLSSIVDVARQGLAIDERRMTFTPCLWRVPAGDPPGRVQQVWFPGAHSDVGGGAPRTGLSDVALEWMADELERAGLVLDRARLARQRGNDPLVLDPGPNVLFRALNLGRRVVSRSGVVDGRQVFRDGLRVLALTSADGAPARSTTAEVQDAPPSGAGDGRWPDAVLLAETAVRYAVRDRYAERARNLSWWVEAAGGLELVPTVDVGVPPDDDRHLLTA</sequence>
<accession>A0A168F6Y9</accession>
<dbReference type="AlphaFoldDB" id="A0A168F6Y9"/>
<protein>
    <recommendedName>
        <fullName evidence="2">T6SS Phospholipase effector Tle1-like catalytic domain-containing protein</fullName>
    </recommendedName>
</protein>
<dbReference type="RefSeq" id="WP_068202355.1">
    <property type="nucleotide sequence ID" value="NZ_CP014209.1"/>
</dbReference>
<dbReference type="PATRIC" id="fig|1300344.3.peg.1414"/>
<dbReference type="Pfam" id="PF09994">
    <property type="entry name" value="T6SS_Tle1-like_cat"/>
    <property type="match status" value="1"/>
</dbReference>
<evidence type="ECO:0000256" key="1">
    <source>
        <dbReference type="SAM" id="MobiDB-lite"/>
    </source>
</evidence>
<name>A0A168F6Y9_9MICO</name>
<proteinExistence type="predicted"/>
<keyword evidence="4" id="KW-1185">Reference proteome</keyword>
<dbReference type="KEGG" id="ido:I598_1409"/>
<evidence type="ECO:0000313" key="3">
    <source>
        <dbReference type="EMBL" id="ANC30967.1"/>
    </source>
</evidence>